<feature type="transmembrane region" description="Helical" evidence="1">
    <location>
        <begin position="20"/>
        <end position="42"/>
    </location>
</feature>
<name>A0A0A8ZLF6_ARUDO</name>
<evidence type="ECO:0000313" key="2">
    <source>
        <dbReference type="EMBL" id="JAD37575.1"/>
    </source>
</evidence>
<accession>A0A0A8ZLF6</accession>
<protein>
    <submittedName>
        <fullName evidence="2">Uncharacterized protein</fullName>
    </submittedName>
</protein>
<organism evidence="2">
    <name type="scientific">Arundo donax</name>
    <name type="common">Giant reed</name>
    <name type="synonym">Donax arundinaceus</name>
    <dbReference type="NCBI Taxonomy" id="35708"/>
    <lineage>
        <taxon>Eukaryota</taxon>
        <taxon>Viridiplantae</taxon>
        <taxon>Streptophyta</taxon>
        <taxon>Embryophyta</taxon>
        <taxon>Tracheophyta</taxon>
        <taxon>Spermatophyta</taxon>
        <taxon>Magnoliopsida</taxon>
        <taxon>Liliopsida</taxon>
        <taxon>Poales</taxon>
        <taxon>Poaceae</taxon>
        <taxon>PACMAD clade</taxon>
        <taxon>Arundinoideae</taxon>
        <taxon>Arundineae</taxon>
        <taxon>Arundo</taxon>
    </lineage>
</organism>
<reference evidence="2" key="1">
    <citation type="submission" date="2014-09" db="EMBL/GenBank/DDBJ databases">
        <authorList>
            <person name="Magalhaes I.L.F."/>
            <person name="Oliveira U."/>
            <person name="Santos F.R."/>
            <person name="Vidigal T.H.D.A."/>
            <person name="Brescovit A.D."/>
            <person name="Santos A.J."/>
        </authorList>
    </citation>
    <scope>NUCLEOTIDE SEQUENCE</scope>
    <source>
        <tissue evidence="2">Shoot tissue taken approximately 20 cm above the soil surface</tissue>
    </source>
</reference>
<sequence length="43" mass="4843">MSSYKSLSSIDFNARSGLSFSLFFISSIFSPHWSFIGFPSFLV</sequence>
<keyword evidence="1" id="KW-0472">Membrane</keyword>
<keyword evidence="1" id="KW-1133">Transmembrane helix</keyword>
<dbReference type="EMBL" id="GBRH01260320">
    <property type="protein sequence ID" value="JAD37575.1"/>
    <property type="molecule type" value="Transcribed_RNA"/>
</dbReference>
<proteinExistence type="predicted"/>
<evidence type="ECO:0000256" key="1">
    <source>
        <dbReference type="SAM" id="Phobius"/>
    </source>
</evidence>
<reference evidence="2" key="2">
    <citation type="journal article" date="2015" name="Data Brief">
        <title>Shoot transcriptome of the giant reed, Arundo donax.</title>
        <authorList>
            <person name="Barrero R.A."/>
            <person name="Guerrero F.D."/>
            <person name="Moolhuijzen P."/>
            <person name="Goolsby J.A."/>
            <person name="Tidwell J."/>
            <person name="Bellgard S.E."/>
            <person name="Bellgard M.I."/>
        </authorList>
    </citation>
    <scope>NUCLEOTIDE SEQUENCE</scope>
    <source>
        <tissue evidence="2">Shoot tissue taken approximately 20 cm above the soil surface</tissue>
    </source>
</reference>
<keyword evidence="1" id="KW-0812">Transmembrane</keyword>
<dbReference type="AlphaFoldDB" id="A0A0A8ZLF6"/>